<evidence type="ECO:0000256" key="1">
    <source>
        <dbReference type="ARBA" id="ARBA00022741"/>
    </source>
</evidence>
<dbReference type="GO" id="GO:0005524">
    <property type="term" value="F:ATP binding"/>
    <property type="evidence" value="ECO:0007669"/>
    <property type="project" value="UniProtKB-KW"/>
</dbReference>
<protein>
    <recommendedName>
        <fullName evidence="5">SNF2 N-terminal domain-containing protein</fullName>
    </recommendedName>
</protein>
<dbReference type="HOGENOM" id="CLU_1098319_0_0_1"/>
<reference evidence="6 7" key="1">
    <citation type="journal article" date="2014" name="BMC Genomics">
        <title>Genome sequencing of four Aureobasidium pullulans varieties: biotechnological potential, stress tolerance, and description of new species.</title>
        <authorList>
            <person name="Gostin Ar C."/>
            <person name="Ohm R.A."/>
            <person name="Kogej T."/>
            <person name="Sonjak S."/>
            <person name="Turk M."/>
            <person name="Zajc J."/>
            <person name="Zalar P."/>
            <person name="Grube M."/>
            <person name="Sun H."/>
            <person name="Han J."/>
            <person name="Sharma A."/>
            <person name="Chiniquy J."/>
            <person name="Ngan C.Y."/>
            <person name="Lipzen A."/>
            <person name="Barry K."/>
            <person name="Grigoriev I.V."/>
            <person name="Gunde-Cimerman N."/>
        </authorList>
    </citation>
    <scope>NUCLEOTIDE SEQUENCE [LARGE SCALE GENOMIC DNA]</scope>
    <source>
        <strain evidence="6 7">EXF-2481</strain>
    </source>
</reference>
<feature type="domain" description="SNF2 N-terminal" evidence="5">
    <location>
        <begin position="11"/>
        <end position="190"/>
    </location>
</feature>
<keyword evidence="7" id="KW-1185">Reference proteome</keyword>
<dbReference type="RefSeq" id="XP_013338638.1">
    <property type="nucleotide sequence ID" value="XM_013483184.1"/>
</dbReference>
<evidence type="ECO:0000313" key="6">
    <source>
        <dbReference type="EMBL" id="KEQ90153.1"/>
    </source>
</evidence>
<dbReference type="STRING" id="1043005.A0A074XX68"/>
<dbReference type="GO" id="GO:0005634">
    <property type="term" value="C:nucleus"/>
    <property type="evidence" value="ECO:0007669"/>
    <property type="project" value="TreeGrafter"/>
</dbReference>
<dbReference type="Pfam" id="PF00176">
    <property type="entry name" value="SNF2-rel_dom"/>
    <property type="match status" value="1"/>
</dbReference>
<dbReference type="SUPFAM" id="SSF52540">
    <property type="entry name" value="P-loop containing nucleoside triphosphate hydrolases"/>
    <property type="match status" value="1"/>
</dbReference>
<dbReference type="GO" id="GO:0016787">
    <property type="term" value="F:hydrolase activity"/>
    <property type="evidence" value="ECO:0007669"/>
    <property type="project" value="UniProtKB-KW"/>
</dbReference>
<keyword evidence="2" id="KW-0378">Hydrolase</keyword>
<dbReference type="OrthoDB" id="5857104at2759"/>
<dbReference type="Proteomes" id="UP000030641">
    <property type="component" value="Unassembled WGS sequence"/>
</dbReference>
<dbReference type="InterPro" id="IPR050628">
    <property type="entry name" value="SNF2_RAD54_helicase_TF"/>
</dbReference>
<dbReference type="InterPro" id="IPR027417">
    <property type="entry name" value="P-loop_NTPase"/>
</dbReference>
<dbReference type="EMBL" id="KL584804">
    <property type="protein sequence ID" value="KEQ90153.1"/>
    <property type="molecule type" value="Genomic_DNA"/>
</dbReference>
<dbReference type="GO" id="GO:0006281">
    <property type="term" value="P:DNA repair"/>
    <property type="evidence" value="ECO:0007669"/>
    <property type="project" value="TreeGrafter"/>
</dbReference>
<dbReference type="GeneID" id="25372412"/>
<keyword evidence="1" id="KW-0547">Nucleotide-binding</keyword>
<dbReference type="GO" id="GO:0004386">
    <property type="term" value="F:helicase activity"/>
    <property type="evidence" value="ECO:0007669"/>
    <property type="project" value="UniProtKB-KW"/>
</dbReference>
<dbReference type="InParanoid" id="A0A074XX68"/>
<proteinExistence type="predicted"/>
<organism evidence="6 7">
    <name type="scientific">Aureobasidium subglaciale (strain EXF-2481)</name>
    <name type="common">Aureobasidium pullulans var. subglaciale</name>
    <dbReference type="NCBI Taxonomy" id="1043005"/>
    <lineage>
        <taxon>Eukaryota</taxon>
        <taxon>Fungi</taxon>
        <taxon>Dikarya</taxon>
        <taxon>Ascomycota</taxon>
        <taxon>Pezizomycotina</taxon>
        <taxon>Dothideomycetes</taxon>
        <taxon>Dothideomycetidae</taxon>
        <taxon>Dothideales</taxon>
        <taxon>Saccotheciaceae</taxon>
        <taxon>Aureobasidium</taxon>
    </lineage>
</organism>
<name>A0A074XX68_AURSE</name>
<dbReference type="InterPro" id="IPR000330">
    <property type="entry name" value="SNF2_N"/>
</dbReference>
<evidence type="ECO:0000256" key="4">
    <source>
        <dbReference type="ARBA" id="ARBA00022840"/>
    </source>
</evidence>
<evidence type="ECO:0000256" key="3">
    <source>
        <dbReference type="ARBA" id="ARBA00022806"/>
    </source>
</evidence>
<dbReference type="InterPro" id="IPR038718">
    <property type="entry name" value="SNF2-like_sf"/>
</dbReference>
<keyword evidence="4" id="KW-0067">ATP-binding</keyword>
<evidence type="ECO:0000256" key="2">
    <source>
        <dbReference type="ARBA" id="ARBA00022801"/>
    </source>
</evidence>
<gene>
    <name evidence="6" type="ORF">AUEXF2481DRAFT_9683</name>
</gene>
<evidence type="ECO:0000313" key="7">
    <source>
        <dbReference type="Proteomes" id="UP000030641"/>
    </source>
</evidence>
<evidence type="ECO:0000259" key="5">
    <source>
        <dbReference type="Pfam" id="PF00176"/>
    </source>
</evidence>
<dbReference type="AlphaFoldDB" id="A0A074XX68"/>
<dbReference type="GO" id="GO:0008094">
    <property type="term" value="F:ATP-dependent activity, acting on DNA"/>
    <property type="evidence" value="ECO:0007669"/>
    <property type="project" value="TreeGrafter"/>
</dbReference>
<dbReference type="PANTHER" id="PTHR45626">
    <property type="entry name" value="TRANSCRIPTION TERMINATION FACTOR 2-RELATED"/>
    <property type="match status" value="1"/>
</dbReference>
<accession>A0A074XX68</accession>
<dbReference type="PANTHER" id="PTHR45626:SF17">
    <property type="entry name" value="HELICASE-LIKE TRANSCRIPTION FACTOR"/>
    <property type="match status" value="1"/>
</dbReference>
<keyword evidence="3" id="KW-0347">Helicase</keyword>
<dbReference type="Gene3D" id="3.40.50.10810">
    <property type="entry name" value="Tandem AAA-ATPase domain"/>
    <property type="match status" value="1"/>
</dbReference>
<sequence>MLRMMERSALYAAILADEMGLGKTISVYSTIVAGARYAERNERSSILNGMDKIEDLKEHVASLDPYDPSTERHVYITTVGTWAHRSVKQKEGVKRVNRANGGAKNVDAYREDADDEVIETINENDAADWEHHCQGKFGRVVVNEAHCIKGTRTKAHKAVVETNANAVILLTGTPISNRLLQFSGLLSVIVRPDIDLDHHDDLASDDDPHNYVQSISDITDAFKGMTVEQKLSSDNFSKFFKVLNPERFAYLAR</sequence>